<protein>
    <submittedName>
        <fullName evidence="2">Uncharacterized protein</fullName>
    </submittedName>
</protein>
<keyword evidence="1" id="KW-0812">Transmembrane</keyword>
<comment type="caution">
    <text evidence="2">The sequence shown here is derived from an EMBL/GenBank/DDBJ whole genome shotgun (WGS) entry which is preliminary data.</text>
</comment>
<proteinExistence type="predicted"/>
<feature type="transmembrane region" description="Helical" evidence="1">
    <location>
        <begin position="6"/>
        <end position="29"/>
    </location>
</feature>
<evidence type="ECO:0000313" key="3">
    <source>
        <dbReference type="Proteomes" id="UP001151699"/>
    </source>
</evidence>
<evidence type="ECO:0000256" key="1">
    <source>
        <dbReference type="SAM" id="Phobius"/>
    </source>
</evidence>
<keyword evidence="1" id="KW-1133">Transmembrane helix</keyword>
<feature type="non-terminal residue" evidence="2">
    <location>
        <position position="1"/>
    </location>
</feature>
<dbReference type="OrthoDB" id="7371000at2759"/>
<evidence type="ECO:0000313" key="2">
    <source>
        <dbReference type="EMBL" id="KAJ6648371.1"/>
    </source>
</evidence>
<dbReference type="EMBL" id="WJQU01000001">
    <property type="protein sequence ID" value="KAJ6648371.1"/>
    <property type="molecule type" value="Genomic_DNA"/>
</dbReference>
<keyword evidence="3" id="KW-1185">Reference proteome</keyword>
<reference evidence="2" key="1">
    <citation type="submission" date="2022-07" db="EMBL/GenBank/DDBJ databases">
        <authorList>
            <person name="Trinca V."/>
            <person name="Uliana J.V.C."/>
            <person name="Torres T.T."/>
            <person name="Ward R.J."/>
            <person name="Monesi N."/>
        </authorList>
    </citation>
    <scope>NUCLEOTIDE SEQUENCE</scope>
    <source>
        <strain evidence="2">HSMRA1968</strain>
        <tissue evidence="2">Whole embryos</tissue>
    </source>
</reference>
<dbReference type="Proteomes" id="UP001151699">
    <property type="component" value="Chromosome A"/>
</dbReference>
<organism evidence="2 3">
    <name type="scientific">Pseudolycoriella hygida</name>
    <dbReference type="NCBI Taxonomy" id="35572"/>
    <lineage>
        <taxon>Eukaryota</taxon>
        <taxon>Metazoa</taxon>
        <taxon>Ecdysozoa</taxon>
        <taxon>Arthropoda</taxon>
        <taxon>Hexapoda</taxon>
        <taxon>Insecta</taxon>
        <taxon>Pterygota</taxon>
        <taxon>Neoptera</taxon>
        <taxon>Endopterygota</taxon>
        <taxon>Diptera</taxon>
        <taxon>Nematocera</taxon>
        <taxon>Sciaroidea</taxon>
        <taxon>Sciaridae</taxon>
        <taxon>Pseudolycoriella</taxon>
    </lineage>
</organism>
<accession>A0A9Q0NDL6</accession>
<dbReference type="AlphaFoldDB" id="A0A9Q0NDL6"/>
<keyword evidence="1" id="KW-0472">Membrane</keyword>
<gene>
    <name evidence="2" type="ORF">Bhyg_03599</name>
</gene>
<sequence>MCTSTVIYQYLAVVSMNLLNVGYGMAISWPSSSVLILKSFDTPLNNGIPMKDAQISWITSLL</sequence>
<name>A0A9Q0NDL6_9DIPT</name>